<sequence>MALTHDSYTVAWICALPLELAAAKAILDEVHPALSQPESDHNVYTLGSASGHYVVVVCLPTGVYGTISTATAVSHLKSTYRRVRFGLMVGIGGGVPRENFDIRLGDIVVSKPTDTLSGVIQYDYGKTLHDRHFHQTGSLNKPPQILLKAIAQMESDCILGQNLLGKIMSDILREEDVQNQFPRPSKDQLFRSTYNHKSDGPGCLACDKGQLVDRPKRTTEEPYIYYGLIASGDQVMKDARTRDSIARDLDILCFEMEAAGLMDEIPSLVIRGICDYCDSHKHKEWQRYAAFAAAAYTKTLLTLVPLQEGGADQNLKANGNCYWMVPFQKNLGFVGREEEISRIKELIEQTNGPAKIAICGLGGVGKTQIALELAYRMRRGDSHWLIFWIPCTSHASVEQAYLDIAQAVGLQGVKPAKAKERVKTYLSQGGTGKWLLVFDNADDTEMWVGGSCILFTTRNRKLAVKLASPFVIDVSEPDIDAGMKMLERALIRKELLENRDAAIALLGQLVFLPLAITQAAAYINSNDIELSDYSILLQEQESDVVELLSEDFGDDTRYKDIQNPVATTWLISFKQIQQLNPLAANYLSFMACINPRNIPQSLLPEAGSKKKKIDAIGLLKGFSFVSEQVQDRALTLHRLVYLSTWNWLRKQQQLSRRIQETADHFCQNYIKLIRNIGRCLQTDGRYNEAAVLFEDILNMQQKDKSNLDPSTLTGMADLASTYWNQGRWSEAEKLDVQVMEISKTVLGAEHPDTLTSMANLASTYWNQGRWSEAEKLEVQAMEARKTVLGAEHPNTLNSMNNLAYTWYSQQRIHQAITLMEKCVQLRNKWLGPSHPHTTSSSRSLTDWKERAGCSPAVVITRLDDEDAERIAWH</sequence>
<dbReference type="InterPro" id="IPR002182">
    <property type="entry name" value="NB-ARC"/>
</dbReference>
<dbReference type="InterPro" id="IPR035994">
    <property type="entry name" value="Nucleoside_phosphorylase_sf"/>
</dbReference>
<feature type="domain" description="AAA+ ATPase" evidence="1">
    <location>
        <begin position="352"/>
        <end position="478"/>
    </location>
</feature>
<organism evidence="2 3">
    <name type="scientific">Aspergillus lucknowensis</name>
    <dbReference type="NCBI Taxonomy" id="176173"/>
    <lineage>
        <taxon>Eukaryota</taxon>
        <taxon>Fungi</taxon>
        <taxon>Dikarya</taxon>
        <taxon>Ascomycota</taxon>
        <taxon>Pezizomycotina</taxon>
        <taxon>Eurotiomycetes</taxon>
        <taxon>Eurotiomycetidae</taxon>
        <taxon>Eurotiales</taxon>
        <taxon>Aspergillaceae</taxon>
        <taxon>Aspergillus</taxon>
        <taxon>Aspergillus subgen. Nidulantes</taxon>
    </lineage>
</organism>
<protein>
    <submittedName>
        <fullName evidence="2">Purine and uridine phosphorylase</fullName>
    </submittedName>
</protein>
<name>A0ABR4LA96_9EURO</name>
<dbReference type="Gene3D" id="3.40.50.300">
    <property type="entry name" value="P-loop containing nucleotide triphosphate hydrolases"/>
    <property type="match status" value="1"/>
</dbReference>
<dbReference type="PANTHER" id="PTHR46082">
    <property type="entry name" value="ATP/GTP-BINDING PROTEIN-RELATED"/>
    <property type="match status" value="1"/>
</dbReference>
<evidence type="ECO:0000313" key="2">
    <source>
        <dbReference type="EMBL" id="KAL2861059.1"/>
    </source>
</evidence>
<dbReference type="InterPro" id="IPR011990">
    <property type="entry name" value="TPR-like_helical_dom_sf"/>
</dbReference>
<evidence type="ECO:0000259" key="1">
    <source>
        <dbReference type="SMART" id="SM00382"/>
    </source>
</evidence>
<dbReference type="InterPro" id="IPR027417">
    <property type="entry name" value="P-loop_NTPase"/>
</dbReference>
<dbReference type="Pfam" id="PF13424">
    <property type="entry name" value="TPR_12"/>
    <property type="match status" value="1"/>
</dbReference>
<keyword evidence="3" id="KW-1185">Reference proteome</keyword>
<reference evidence="2 3" key="1">
    <citation type="submission" date="2024-07" db="EMBL/GenBank/DDBJ databases">
        <title>Section-level genome sequencing and comparative genomics of Aspergillus sections Usti and Cavernicolus.</title>
        <authorList>
            <consortium name="Lawrence Berkeley National Laboratory"/>
            <person name="Nybo J.L."/>
            <person name="Vesth T.C."/>
            <person name="Theobald S."/>
            <person name="Frisvad J.C."/>
            <person name="Larsen T.O."/>
            <person name="Kjaerboelling I."/>
            <person name="Rothschild-Mancinelli K."/>
            <person name="Lyhne E.K."/>
            <person name="Kogle M.E."/>
            <person name="Barry K."/>
            <person name="Clum A."/>
            <person name="Na H."/>
            <person name="Ledsgaard L."/>
            <person name="Lin J."/>
            <person name="Lipzen A."/>
            <person name="Kuo A."/>
            <person name="Riley R."/>
            <person name="Mondo S."/>
            <person name="Labutti K."/>
            <person name="Haridas S."/>
            <person name="Pangalinan J."/>
            <person name="Salamov A.A."/>
            <person name="Simmons B.A."/>
            <person name="Magnuson J.K."/>
            <person name="Chen J."/>
            <person name="Drula E."/>
            <person name="Henrissat B."/>
            <person name="Wiebenga A."/>
            <person name="Lubbers R.J."/>
            <person name="Gomes A.C."/>
            <person name="Macurrencykelacurrency M.R."/>
            <person name="Stajich J."/>
            <person name="Grigoriev I.V."/>
            <person name="Mortensen U.H."/>
            <person name="De Vries R.P."/>
            <person name="Baker S.E."/>
            <person name="Andersen M.R."/>
        </authorList>
    </citation>
    <scope>NUCLEOTIDE SEQUENCE [LARGE SCALE GENOMIC DNA]</scope>
    <source>
        <strain evidence="2 3">CBS 449.75</strain>
    </source>
</reference>
<dbReference type="Gene3D" id="3.40.50.1580">
    <property type="entry name" value="Nucleoside phosphorylase domain"/>
    <property type="match status" value="1"/>
</dbReference>
<dbReference type="InterPro" id="IPR003593">
    <property type="entry name" value="AAA+_ATPase"/>
</dbReference>
<dbReference type="Proteomes" id="UP001610432">
    <property type="component" value="Unassembled WGS sequence"/>
</dbReference>
<evidence type="ECO:0000313" key="3">
    <source>
        <dbReference type="Proteomes" id="UP001610432"/>
    </source>
</evidence>
<proteinExistence type="predicted"/>
<comment type="caution">
    <text evidence="2">The sequence shown here is derived from an EMBL/GenBank/DDBJ whole genome shotgun (WGS) entry which is preliminary data.</text>
</comment>
<accession>A0ABR4LA96</accession>
<gene>
    <name evidence="2" type="ORF">BJX67DRAFT_375627</name>
</gene>
<dbReference type="SUPFAM" id="SSF52540">
    <property type="entry name" value="P-loop containing nucleoside triphosphate hydrolases"/>
    <property type="match status" value="1"/>
</dbReference>
<dbReference type="InterPro" id="IPR053137">
    <property type="entry name" value="NLR-like"/>
</dbReference>
<dbReference type="SUPFAM" id="SSF48452">
    <property type="entry name" value="TPR-like"/>
    <property type="match status" value="1"/>
</dbReference>
<dbReference type="PANTHER" id="PTHR46082:SF11">
    <property type="entry name" value="AAA+ ATPASE DOMAIN-CONTAINING PROTEIN-RELATED"/>
    <property type="match status" value="1"/>
</dbReference>
<dbReference type="SMART" id="SM00382">
    <property type="entry name" value="AAA"/>
    <property type="match status" value="1"/>
</dbReference>
<dbReference type="GeneID" id="98146793"/>
<dbReference type="SUPFAM" id="SSF53167">
    <property type="entry name" value="Purine and uridine phosphorylases"/>
    <property type="match status" value="1"/>
</dbReference>
<dbReference type="Gene3D" id="1.25.40.10">
    <property type="entry name" value="Tetratricopeptide repeat domain"/>
    <property type="match status" value="1"/>
</dbReference>
<dbReference type="Pfam" id="PF00931">
    <property type="entry name" value="NB-ARC"/>
    <property type="match status" value="1"/>
</dbReference>
<dbReference type="Pfam" id="PF13374">
    <property type="entry name" value="TPR_10"/>
    <property type="match status" value="1"/>
</dbReference>
<dbReference type="EMBL" id="JBFXLQ010000076">
    <property type="protein sequence ID" value="KAL2861059.1"/>
    <property type="molecule type" value="Genomic_DNA"/>
</dbReference>
<dbReference type="RefSeq" id="XP_070880953.1">
    <property type="nucleotide sequence ID" value="XM_071031721.1"/>
</dbReference>